<protein>
    <submittedName>
        <fullName evidence="1">Uncharacterized protein</fullName>
    </submittedName>
</protein>
<organism evidence="1 2">
    <name type="scientific">Mytilus coruscus</name>
    <name type="common">Sea mussel</name>
    <dbReference type="NCBI Taxonomy" id="42192"/>
    <lineage>
        <taxon>Eukaryota</taxon>
        <taxon>Metazoa</taxon>
        <taxon>Spiralia</taxon>
        <taxon>Lophotrochozoa</taxon>
        <taxon>Mollusca</taxon>
        <taxon>Bivalvia</taxon>
        <taxon>Autobranchia</taxon>
        <taxon>Pteriomorphia</taxon>
        <taxon>Mytilida</taxon>
        <taxon>Mytiloidea</taxon>
        <taxon>Mytilidae</taxon>
        <taxon>Mytilinae</taxon>
        <taxon>Mytilus</taxon>
    </lineage>
</organism>
<proteinExistence type="predicted"/>
<gene>
    <name evidence="1" type="ORF">MCOR_5043</name>
</gene>
<accession>A0A6J8AA70</accession>
<evidence type="ECO:0000313" key="2">
    <source>
        <dbReference type="Proteomes" id="UP000507470"/>
    </source>
</evidence>
<evidence type="ECO:0000313" key="1">
    <source>
        <dbReference type="EMBL" id="CAC5363737.1"/>
    </source>
</evidence>
<dbReference type="OrthoDB" id="6203144at2759"/>
<dbReference type="Proteomes" id="UP000507470">
    <property type="component" value="Unassembled WGS sequence"/>
</dbReference>
<dbReference type="EMBL" id="CACVKT020000907">
    <property type="protein sequence ID" value="CAC5363737.1"/>
    <property type="molecule type" value="Genomic_DNA"/>
</dbReference>
<sequence length="154" mass="17586">MVFCSRAIPSSRAFTRRFYDVISNLKHGKSFYCVKINQELRADALVWLEFLENFNGKCYLPESLWLSSDTLELFTGDPFPYIGPGSRSNSIRHSCGVSYGHFESEVDFLMNNSVVPSTAKLYTRALNLFNSFRKDIGLAKVWPAPLHDIIAFMK</sequence>
<reference evidence="1 2" key="1">
    <citation type="submission" date="2020-06" db="EMBL/GenBank/DDBJ databases">
        <authorList>
            <person name="Li R."/>
            <person name="Bekaert M."/>
        </authorList>
    </citation>
    <scope>NUCLEOTIDE SEQUENCE [LARGE SCALE GENOMIC DNA]</scope>
    <source>
        <strain evidence="2">wild</strain>
    </source>
</reference>
<dbReference type="AlphaFoldDB" id="A0A6J8AA70"/>
<keyword evidence="2" id="KW-1185">Reference proteome</keyword>
<name>A0A6J8AA70_MYTCO</name>